<evidence type="ECO:0000256" key="3">
    <source>
        <dbReference type="ARBA" id="ARBA00022622"/>
    </source>
</evidence>
<evidence type="ECO:0000256" key="1">
    <source>
        <dbReference type="ARBA" id="ARBA00004609"/>
    </source>
</evidence>
<comment type="subcellular location">
    <subcellularLocation>
        <location evidence="1">Cell membrane</location>
        <topology evidence="1">Lipid-anchor</topology>
        <topology evidence="1">GPI-anchor</topology>
    </subcellularLocation>
</comment>
<accession>A0A1J0R732</accession>
<feature type="domain" description="Trypanosome variant surface glycoprotein A-type N-terminal" evidence="7">
    <location>
        <begin position="34"/>
        <end position="255"/>
    </location>
</feature>
<protein>
    <submittedName>
        <fullName evidence="8">Variant surface glycoprotein 1125.1413</fullName>
    </submittedName>
</protein>
<evidence type="ECO:0000259" key="7">
    <source>
        <dbReference type="Pfam" id="PF00913"/>
    </source>
</evidence>
<keyword evidence="4" id="KW-0472">Membrane</keyword>
<dbReference type="GO" id="GO:0005886">
    <property type="term" value="C:plasma membrane"/>
    <property type="evidence" value="ECO:0007669"/>
    <property type="project" value="UniProtKB-SubCell"/>
</dbReference>
<dbReference type="Gene3D" id="3.90.150.10">
    <property type="entry name" value="Variant Surface Glycoprotein, subunit A domain 1"/>
    <property type="match status" value="1"/>
</dbReference>
<keyword evidence="6" id="KW-0449">Lipoprotein</keyword>
<evidence type="ECO:0000256" key="4">
    <source>
        <dbReference type="ARBA" id="ARBA00023136"/>
    </source>
</evidence>
<dbReference type="InterPro" id="IPR001812">
    <property type="entry name" value="Trypano_VSG_A_N_dom"/>
</dbReference>
<dbReference type="EMBL" id="KX699668">
    <property type="protein sequence ID" value="APD73624.1"/>
    <property type="molecule type" value="Genomic_DNA"/>
</dbReference>
<evidence type="ECO:0000313" key="8">
    <source>
        <dbReference type="EMBL" id="APD73624.1"/>
    </source>
</evidence>
<evidence type="ECO:0000256" key="5">
    <source>
        <dbReference type="ARBA" id="ARBA00023180"/>
    </source>
</evidence>
<keyword evidence="2" id="KW-1003">Cell membrane</keyword>
<reference evidence="8" key="1">
    <citation type="submission" date="2016-08" db="EMBL/GenBank/DDBJ databases">
        <title>VSG repertoire of Trypanosoma brucei EATRO 1125.</title>
        <authorList>
            <person name="Cross G.A."/>
        </authorList>
    </citation>
    <scope>NUCLEOTIDE SEQUENCE</scope>
    <source>
        <strain evidence="8">EATRO 1125</strain>
    </source>
</reference>
<keyword evidence="3" id="KW-0336">GPI-anchor</keyword>
<evidence type="ECO:0000256" key="2">
    <source>
        <dbReference type="ARBA" id="ARBA00022475"/>
    </source>
</evidence>
<dbReference type="GO" id="GO:0098552">
    <property type="term" value="C:side of membrane"/>
    <property type="evidence" value="ECO:0007669"/>
    <property type="project" value="UniProtKB-KW"/>
</dbReference>
<evidence type="ECO:0000256" key="6">
    <source>
        <dbReference type="ARBA" id="ARBA00023288"/>
    </source>
</evidence>
<dbReference type="GO" id="GO:0042783">
    <property type="term" value="P:symbiont-mediated evasion of host immune response"/>
    <property type="evidence" value="ECO:0007669"/>
    <property type="project" value="InterPro"/>
</dbReference>
<dbReference type="SUPFAM" id="SSF58087">
    <property type="entry name" value="Variant surface glycoprotein (N-terminal domain)"/>
    <property type="match status" value="1"/>
</dbReference>
<dbReference type="AlphaFoldDB" id="A0A1J0R732"/>
<dbReference type="Pfam" id="PF00913">
    <property type="entry name" value="Trypan_glycop"/>
    <property type="match status" value="1"/>
</dbReference>
<dbReference type="VEuPathDB" id="TriTrypDB:Tb427_000159700"/>
<proteinExistence type="predicted"/>
<keyword evidence="5" id="KW-0325">Glycoprotein</keyword>
<name>A0A1J0R732_9TRYP</name>
<organism evidence="8">
    <name type="scientific">Trypanosoma brucei</name>
    <dbReference type="NCBI Taxonomy" id="5691"/>
    <lineage>
        <taxon>Eukaryota</taxon>
        <taxon>Discoba</taxon>
        <taxon>Euglenozoa</taxon>
        <taxon>Kinetoplastea</taxon>
        <taxon>Metakinetoplastina</taxon>
        <taxon>Trypanosomatida</taxon>
        <taxon>Trypanosomatidae</taxon>
        <taxon>Trypanosoma</taxon>
    </lineage>
</organism>
<sequence>MKKNRPGTAMLNGTAAKLIYLVVSVFANTATGHKGALKISGMTKICNFNSELKRSAPRAAAVLSSYVDVIQRLQILDGDMQMLVTEDHINGSEWLQIISLAVKTTTAAMIKTLHTNAATAVYAPATCNLFAGRVDDFVGIFKAAIGTTNYCIADSANAYNHQTKNKLGGCLDDHGKQATFDEQALETPINYDTAFRSAMSTDADLQTTDSKNCLLTQHGTNGGTAYAENAQEKDTRWGNGLFKVAANGAAATHTDWPHYGKQTLDGTEFSPCKAKMNQLEQELGEAPQLATQLLRLETKQPKITDKLQIPNHFSTLTTRKPPTTSKRHNFNSYKRPWHLCGTAANTKPRERENFSLRQNH</sequence>